<feature type="region of interest" description="Disordered" evidence="15">
    <location>
        <begin position="267"/>
        <end position="375"/>
    </location>
</feature>
<organism evidence="17 18">
    <name type="scientific">Leucosporidium creatinivorum</name>
    <dbReference type="NCBI Taxonomy" id="106004"/>
    <lineage>
        <taxon>Eukaryota</taxon>
        <taxon>Fungi</taxon>
        <taxon>Dikarya</taxon>
        <taxon>Basidiomycota</taxon>
        <taxon>Pucciniomycotina</taxon>
        <taxon>Microbotryomycetes</taxon>
        <taxon>Leucosporidiales</taxon>
        <taxon>Leucosporidium</taxon>
    </lineage>
</organism>
<evidence type="ECO:0000256" key="6">
    <source>
        <dbReference type="ARBA" id="ARBA00022759"/>
    </source>
</evidence>
<gene>
    <name evidence="17" type="ORF">BCR35DRAFT_324374</name>
</gene>
<dbReference type="GO" id="GO:0008821">
    <property type="term" value="F:crossover junction DNA endonuclease activity"/>
    <property type="evidence" value="ECO:0007669"/>
    <property type="project" value="UniProtKB-UniRule"/>
</dbReference>
<dbReference type="PANTHER" id="PTHR13451:SF0">
    <property type="entry name" value="CROSSOVER JUNCTION ENDONUCLEASE MUS81"/>
    <property type="match status" value="1"/>
</dbReference>
<dbReference type="InParanoid" id="A0A1Y2FVL2"/>
<evidence type="ECO:0000256" key="12">
    <source>
        <dbReference type="ARBA" id="ARBA00023242"/>
    </source>
</evidence>
<comment type="function">
    <text evidence="14">Interacts with EME1 to form a DNA structure-specific endonuclease with substrate preference for branched DNA structures with a 5'-end at the branch nick. Typical substrates include 3'-flap structures, D-loops, replication forks and nicked Holliday junctions. May be required in mitosis for the processing of stalled or collapsed replication fork intermediates. May be required in meiosis for the repair of meiosis-specific double strand breaks subsequent to single-end invasion (SEI).</text>
</comment>
<evidence type="ECO:0000256" key="1">
    <source>
        <dbReference type="ARBA" id="ARBA00001946"/>
    </source>
</evidence>
<dbReference type="GO" id="GO:0031573">
    <property type="term" value="P:mitotic intra-S DNA damage checkpoint signaling"/>
    <property type="evidence" value="ECO:0007669"/>
    <property type="project" value="TreeGrafter"/>
</dbReference>
<dbReference type="InterPro" id="IPR033309">
    <property type="entry name" value="Mus81"/>
</dbReference>
<dbReference type="PANTHER" id="PTHR13451">
    <property type="entry name" value="CLASS II CROSSOVER JUNCTION ENDONUCLEASE MUS81"/>
    <property type="match status" value="1"/>
</dbReference>
<keyword evidence="18" id="KW-1185">Reference proteome</keyword>
<feature type="domain" description="ERCC4" evidence="16">
    <location>
        <begin position="709"/>
        <end position="813"/>
    </location>
</feature>
<dbReference type="Pfam" id="PF21136">
    <property type="entry name" value="WHD_MUS81"/>
    <property type="match status" value="1"/>
</dbReference>
<feature type="compositionally biased region" description="Polar residues" evidence="15">
    <location>
        <begin position="364"/>
        <end position="375"/>
    </location>
</feature>
<evidence type="ECO:0000256" key="3">
    <source>
        <dbReference type="ARBA" id="ARBA00010015"/>
    </source>
</evidence>
<reference evidence="17 18" key="1">
    <citation type="submission" date="2016-07" db="EMBL/GenBank/DDBJ databases">
        <title>Pervasive Adenine N6-methylation of Active Genes in Fungi.</title>
        <authorList>
            <consortium name="DOE Joint Genome Institute"/>
            <person name="Mondo S.J."/>
            <person name="Dannebaum R.O."/>
            <person name="Kuo R.C."/>
            <person name="Labutti K."/>
            <person name="Haridas S."/>
            <person name="Kuo A."/>
            <person name="Salamov A."/>
            <person name="Ahrendt S.R."/>
            <person name="Lipzen A."/>
            <person name="Sullivan W."/>
            <person name="Andreopoulos W.B."/>
            <person name="Clum A."/>
            <person name="Lindquist E."/>
            <person name="Daum C."/>
            <person name="Ramamoorthy G.K."/>
            <person name="Gryganskyi A."/>
            <person name="Culley D."/>
            <person name="Magnuson J.K."/>
            <person name="James T.Y."/>
            <person name="O'Malley M.A."/>
            <person name="Stajich J.E."/>
            <person name="Spatafora J.W."/>
            <person name="Visel A."/>
            <person name="Grigoriev I.V."/>
        </authorList>
    </citation>
    <scope>NUCLEOTIDE SEQUENCE [LARGE SCALE GENOMIC DNA]</scope>
    <source>
        <strain evidence="17 18">62-1032</strain>
    </source>
</reference>
<protein>
    <recommendedName>
        <fullName evidence="14">Crossover junction endonuclease MUS81</fullName>
        <ecNumber evidence="14">3.1.22.-</ecNumber>
    </recommendedName>
</protein>
<dbReference type="InterPro" id="IPR027421">
    <property type="entry name" value="DNA_pol_lamdba_lyase_dom_sf"/>
</dbReference>
<accession>A0A1Y2FVL2</accession>
<sequence>MAPRVQPGNPQWMEWIEDVARAHEEKGSKAAQAYKKAARSLGKCPITFSHPDQAQSLDGVGAAVIKILTGKLKEHCERTGEPFPERVGPPKKATAKKRKKGPTSDEEREEEAIRDARRQRTLGGGGPVPAGAAAVLPTSDASPPAKRKTKSYVPRKRSGAYAILLGLYKNATYDDHQIWTLKAKIIQDATPYSDNSFDKPSAVHNGGNDPGGGHYTAWSGSKTLLEKDLIMTDNKRPIKYALTEEGYRLAEGLCSSAGVAVHIPNLSSGGASYQRRDSGYGASGSGSRRGSGPVAGRFSPPALDDDGDDDFRKEMEKAMRLSRLESQSSGGAAPYHSRAGPSGHQRPPIALPKPLPLERPRHPSSGSSSVAQRTSGALLDGRKAASGHYAARAPPAIAGPVAGNIDSAFAYYYLDINDERVLNRDDAEVSQEDTTLNTIYRIEYRSRQDLHKMAAGVLRKSTLVRAVPLPGGSTMSGYIRERVSNATAPGFPDAAASKAAEPPSDSMADLLAGFRPPKKVAKDAMYAAPSDVRRLGSDSTSQGYGSASLLAAEKREAEARAAKAYAAHVAATKAAEQPERARTGSSSGFDSPQLAPVRAREAPATSNFRPAPLPSTSTSKTPAARPAPRPSTSNLLKPPSPAQHLAARPLSRTTSSQNPLAASLDFTDALGPLVNRHPLDPVRDHVSTTNFIPRPFEAEILRPGSFKVVLIVDTREIGTSKSKRTEMIDELTKVGVEVDRKMLPLGDMLWVARRVDASGRPTGKDDVVLDAIVERKRLDDLCTSIKDGRYTEQKQRLRNSAITDRIYLIEKYDSEAQYSQFGKAIWTCKSQLQVNDGFSVHESVNFKDTISFLRMRTDIFKERYEKSDIHLIPDSIIERPTYLSLQKHLRSTRPSQSFLTSYTIFEALNRTSAAQTLKQTWATCMQKVSGLSTEKTVQFVSRWECSAEFWEGTRVHRGKLGDENLAMELEEQEAREMGVKRKAGKKRKVEDYVVEELGDGGPRGIKGKLGAKIYQLFAQTGRYVDA</sequence>
<dbReference type="GO" id="GO:0006308">
    <property type="term" value="P:DNA catabolic process"/>
    <property type="evidence" value="ECO:0007669"/>
    <property type="project" value="UniProtKB-UniRule"/>
</dbReference>
<comment type="subunit">
    <text evidence="14">Interacts with EME1.</text>
</comment>
<dbReference type="Gene3D" id="3.40.50.10130">
    <property type="match status" value="1"/>
</dbReference>
<dbReference type="CDD" id="cd21036">
    <property type="entry name" value="WH_MUS81"/>
    <property type="match status" value="1"/>
</dbReference>
<dbReference type="STRING" id="106004.A0A1Y2FVL2"/>
<dbReference type="Gene3D" id="1.10.150.670">
    <property type="entry name" value="Crossover junction endonuclease EME1, DNA-binding domain"/>
    <property type="match status" value="1"/>
</dbReference>
<keyword evidence="10 14" id="KW-0233">DNA recombination</keyword>
<keyword evidence="9 14" id="KW-0460">Magnesium</keyword>
<evidence type="ECO:0000256" key="4">
    <source>
        <dbReference type="ARBA" id="ARBA00022722"/>
    </source>
</evidence>
<dbReference type="InterPro" id="IPR042530">
    <property type="entry name" value="EME1/EME2_C"/>
</dbReference>
<dbReference type="FunFam" id="1.10.10.10:FF:000307">
    <property type="entry name" value="Crossover junction endonuclease MUS81"/>
    <property type="match status" value="1"/>
</dbReference>
<feature type="compositionally biased region" description="Low complexity" evidence="15">
    <location>
        <begin position="614"/>
        <end position="633"/>
    </location>
</feature>
<evidence type="ECO:0000256" key="2">
    <source>
        <dbReference type="ARBA" id="ARBA00004123"/>
    </source>
</evidence>
<evidence type="ECO:0000256" key="11">
    <source>
        <dbReference type="ARBA" id="ARBA00023204"/>
    </source>
</evidence>
<dbReference type="SUPFAM" id="SSF52980">
    <property type="entry name" value="Restriction endonuclease-like"/>
    <property type="match status" value="1"/>
</dbReference>
<keyword evidence="4 14" id="KW-0540">Nuclease</keyword>
<evidence type="ECO:0000313" key="18">
    <source>
        <dbReference type="Proteomes" id="UP000193467"/>
    </source>
</evidence>
<dbReference type="GO" id="GO:0000727">
    <property type="term" value="P:double-strand break repair via break-induced replication"/>
    <property type="evidence" value="ECO:0007669"/>
    <property type="project" value="UniProtKB-UniRule"/>
</dbReference>
<dbReference type="EC" id="3.1.22.-" evidence="14"/>
<dbReference type="Pfam" id="PF02732">
    <property type="entry name" value="ERCC4"/>
    <property type="match status" value="1"/>
</dbReference>
<dbReference type="CDD" id="cd20074">
    <property type="entry name" value="XPF_nuclease_Mus81"/>
    <property type="match status" value="1"/>
</dbReference>
<keyword evidence="7 14" id="KW-0227">DNA damage</keyword>
<keyword evidence="11 14" id="KW-0234">DNA repair</keyword>
<dbReference type="InterPro" id="IPR047416">
    <property type="entry name" value="XPF_nuclease_Mus81"/>
</dbReference>
<dbReference type="AlphaFoldDB" id="A0A1Y2FVL2"/>
<dbReference type="SUPFAM" id="SSF47802">
    <property type="entry name" value="DNA polymerase beta, N-terminal domain-like"/>
    <property type="match status" value="1"/>
</dbReference>
<evidence type="ECO:0000256" key="15">
    <source>
        <dbReference type="SAM" id="MobiDB-lite"/>
    </source>
</evidence>
<dbReference type="SMART" id="SM00891">
    <property type="entry name" value="ERCC4"/>
    <property type="match status" value="1"/>
</dbReference>
<dbReference type="GO" id="GO:0000712">
    <property type="term" value="P:resolution of meiotic recombination intermediates"/>
    <property type="evidence" value="ECO:0007669"/>
    <property type="project" value="TreeGrafter"/>
</dbReference>
<dbReference type="InterPro" id="IPR011335">
    <property type="entry name" value="Restrct_endonuc-II-like"/>
</dbReference>
<dbReference type="OrthoDB" id="5963188at2759"/>
<dbReference type="GO" id="GO:0046872">
    <property type="term" value="F:metal ion binding"/>
    <property type="evidence" value="ECO:0007669"/>
    <property type="project" value="UniProtKB-UniRule"/>
</dbReference>
<evidence type="ECO:0000259" key="16">
    <source>
        <dbReference type="SMART" id="SM00891"/>
    </source>
</evidence>
<dbReference type="GO" id="GO:0048257">
    <property type="term" value="F:3'-flap endonuclease activity"/>
    <property type="evidence" value="ECO:0007669"/>
    <property type="project" value="TreeGrafter"/>
</dbReference>
<keyword evidence="13" id="KW-0469">Meiosis</keyword>
<comment type="cofactor">
    <cofactor evidence="1 14">
        <name>Mg(2+)</name>
        <dbReference type="ChEBI" id="CHEBI:18420"/>
    </cofactor>
</comment>
<comment type="caution">
    <text evidence="17">The sequence shown here is derived from an EMBL/GenBank/DDBJ whole genome shotgun (WGS) entry which is preliminary data.</text>
</comment>
<dbReference type="FunFam" id="3.40.50.10130:FF:000003">
    <property type="entry name" value="Crossover junction endonuclease MUS81"/>
    <property type="match status" value="1"/>
</dbReference>
<evidence type="ECO:0000313" key="17">
    <source>
        <dbReference type="EMBL" id="ORY88022.1"/>
    </source>
</evidence>
<dbReference type="Proteomes" id="UP000193467">
    <property type="component" value="Unassembled WGS sequence"/>
</dbReference>
<evidence type="ECO:0000256" key="13">
    <source>
        <dbReference type="ARBA" id="ARBA00023254"/>
    </source>
</evidence>
<keyword evidence="5 14" id="KW-0479">Metal-binding</keyword>
<evidence type="ECO:0000256" key="8">
    <source>
        <dbReference type="ARBA" id="ARBA00022801"/>
    </source>
</evidence>
<feature type="region of interest" description="Disordered" evidence="15">
    <location>
        <begin position="76"/>
        <end position="153"/>
    </location>
</feature>
<name>A0A1Y2FVL2_9BASI</name>
<dbReference type="InterPro" id="IPR010996">
    <property type="entry name" value="HHH_MUS81"/>
</dbReference>
<dbReference type="FunCoup" id="A0A1Y2FVL2">
    <property type="interactions" value="115"/>
</dbReference>
<evidence type="ECO:0000256" key="14">
    <source>
        <dbReference type="RuleBase" id="RU369042"/>
    </source>
</evidence>
<feature type="compositionally biased region" description="Basic and acidic residues" evidence="15">
    <location>
        <begin position="310"/>
        <end position="323"/>
    </location>
</feature>
<keyword evidence="6 14" id="KW-0255">Endonuclease</keyword>
<dbReference type="Gene3D" id="1.10.10.10">
    <property type="entry name" value="Winged helix-like DNA-binding domain superfamily/Winged helix DNA-binding domain"/>
    <property type="match status" value="1"/>
</dbReference>
<dbReference type="GO" id="GO:0003677">
    <property type="term" value="F:DNA binding"/>
    <property type="evidence" value="ECO:0007669"/>
    <property type="project" value="UniProtKB-UniRule"/>
</dbReference>
<evidence type="ECO:0000256" key="10">
    <source>
        <dbReference type="ARBA" id="ARBA00023172"/>
    </source>
</evidence>
<feature type="region of interest" description="Disordered" evidence="15">
    <location>
        <begin position="573"/>
        <end position="658"/>
    </location>
</feature>
<dbReference type="GO" id="GO:0048476">
    <property type="term" value="C:Holliday junction resolvase complex"/>
    <property type="evidence" value="ECO:0007669"/>
    <property type="project" value="UniProtKB-UniRule"/>
</dbReference>
<dbReference type="Gene3D" id="1.10.150.110">
    <property type="entry name" value="DNA polymerase beta, N-terminal domain-like"/>
    <property type="match status" value="1"/>
</dbReference>
<evidence type="ECO:0000256" key="5">
    <source>
        <dbReference type="ARBA" id="ARBA00022723"/>
    </source>
</evidence>
<keyword evidence="12 14" id="KW-0539">Nucleus</keyword>
<dbReference type="EMBL" id="MCGR01000012">
    <property type="protein sequence ID" value="ORY88022.1"/>
    <property type="molecule type" value="Genomic_DNA"/>
</dbReference>
<evidence type="ECO:0000256" key="9">
    <source>
        <dbReference type="ARBA" id="ARBA00022842"/>
    </source>
</evidence>
<comment type="similarity">
    <text evidence="3 14">Belongs to the XPF family.</text>
</comment>
<dbReference type="Pfam" id="PF14716">
    <property type="entry name" value="HHH_8"/>
    <property type="match status" value="1"/>
</dbReference>
<evidence type="ECO:0000256" key="7">
    <source>
        <dbReference type="ARBA" id="ARBA00022763"/>
    </source>
</evidence>
<dbReference type="InterPro" id="IPR036388">
    <property type="entry name" value="WH-like_DNA-bd_sf"/>
</dbReference>
<dbReference type="InterPro" id="IPR047417">
    <property type="entry name" value="WHD_MUS81"/>
</dbReference>
<keyword evidence="8 14" id="KW-0378">Hydrolase</keyword>
<dbReference type="GO" id="GO:0005634">
    <property type="term" value="C:nucleus"/>
    <property type="evidence" value="ECO:0007669"/>
    <property type="project" value="UniProtKB-SubCell"/>
</dbReference>
<proteinExistence type="inferred from homology"/>
<comment type="subcellular location">
    <subcellularLocation>
        <location evidence="2 14">Nucleus</location>
    </subcellularLocation>
</comment>
<dbReference type="InterPro" id="IPR006166">
    <property type="entry name" value="ERCC4_domain"/>
</dbReference>